<comment type="similarity">
    <text evidence="2">Belongs to the CDP-alcohol phosphatidyltransferase class-I family.</text>
</comment>
<dbReference type="InterPro" id="IPR043130">
    <property type="entry name" value="CDP-OH_PTrfase_TM_dom"/>
</dbReference>
<keyword evidence="3" id="KW-0812">Transmembrane</keyword>
<evidence type="ECO:0000256" key="1">
    <source>
        <dbReference type="ARBA" id="ARBA00022679"/>
    </source>
</evidence>
<keyword evidence="1 2" id="KW-0808">Transferase</keyword>
<keyword evidence="5" id="KW-1185">Reference proteome</keyword>
<dbReference type="InterPro" id="IPR000462">
    <property type="entry name" value="CDP-OH_P_trans"/>
</dbReference>
<keyword evidence="3" id="KW-1133">Transmembrane helix</keyword>
<gene>
    <name evidence="4" type="ORF">ABDJ40_19730</name>
</gene>
<sequence length="209" mass="21806">MQKHAALLPHTITLASAAAASTGLPYLGWAPVERAVAVAMLCLALCLLCDVLDGKLARALGVSSPLGAQLDSLADLLAFGLLPAFALAKVLNPAGTPSWGVAALCVVYVLAALLRLARYSQRGLVRTRFGECFQGLPSSVAAILLMAGVVLRQFWQVPAPALAGLTLGLAVAMNLSFPFPKRGIGFYPWLLLVPGLLGSAWYRMLGAGL</sequence>
<feature type="transmembrane region" description="Helical" evidence="3">
    <location>
        <begin position="129"/>
        <end position="151"/>
    </location>
</feature>
<name>A0ABV0GJ73_9BURK</name>
<proteinExistence type="inferred from homology"/>
<dbReference type="InterPro" id="IPR048254">
    <property type="entry name" value="CDP_ALCOHOL_P_TRANSF_CS"/>
</dbReference>
<feature type="transmembrane region" description="Helical" evidence="3">
    <location>
        <begin position="184"/>
        <end position="202"/>
    </location>
</feature>
<keyword evidence="3" id="KW-0472">Membrane</keyword>
<dbReference type="Pfam" id="PF01066">
    <property type="entry name" value="CDP-OH_P_transf"/>
    <property type="match status" value="1"/>
</dbReference>
<evidence type="ECO:0000256" key="3">
    <source>
        <dbReference type="SAM" id="Phobius"/>
    </source>
</evidence>
<protein>
    <submittedName>
        <fullName evidence="4">CDP-alcohol phosphatidyltransferase family protein</fullName>
    </submittedName>
</protein>
<dbReference type="EMBL" id="JBDPZC010000011">
    <property type="protein sequence ID" value="MEO3715002.1"/>
    <property type="molecule type" value="Genomic_DNA"/>
</dbReference>
<evidence type="ECO:0000313" key="4">
    <source>
        <dbReference type="EMBL" id="MEO3715002.1"/>
    </source>
</evidence>
<dbReference type="PROSITE" id="PS00379">
    <property type="entry name" value="CDP_ALCOHOL_P_TRANSF"/>
    <property type="match status" value="1"/>
</dbReference>
<feature type="transmembrane region" description="Helical" evidence="3">
    <location>
        <begin position="157"/>
        <end position="177"/>
    </location>
</feature>
<dbReference type="Gene3D" id="1.20.120.1760">
    <property type="match status" value="1"/>
</dbReference>
<organism evidence="4 5">
    <name type="scientific">Roseateles flavus</name>
    <dbReference type="NCBI Taxonomy" id="3149041"/>
    <lineage>
        <taxon>Bacteria</taxon>
        <taxon>Pseudomonadati</taxon>
        <taxon>Pseudomonadota</taxon>
        <taxon>Betaproteobacteria</taxon>
        <taxon>Burkholderiales</taxon>
        <taxon>Sphaerotilaceae</taxon>
        <taxon>Roseateles</taxon>
    </lineage>
</organism>
<dbReference type="Proteomes" id="UP001462640">
    <property type="component" value="Unassembled WGS sequence"/>
</dbReference>
<feature type="transmembrane region" description="Helical" evidence="3">
    <location>
        <begin position="97"/>
        <end position="117"/>
    </location>
</feature>
<dbReference type="RefSeq" id="WP_347612216.1">
    <property type="nucleotide sequence ID" value="NZ_JBDPZC010000011.1"/>
</dbReference>
<evidence type="ECO:0000313" key="5">
    <source>
        <dbReference type="Proteomes" id="UP001462640"/>
    </source>
</evidence>
<reference evidence="4 5" key="1">
    <citation type="submission" date="2024-05" db="EMBL/GenBank/DDBJ databases">
        <title>Roseateles sp. 2.12 16S ribosomal RNA gene Genome sequencing and assembly.</title>
        <authorList>
            <person name="Woo H."/>
        </authorList>
    </citation>
    <scope>NUCLEOTIDE SEQUENCE [LARGE SCALE GENOMIC DNA]</scope>
    <source>
        <strain evidence="4 5">2.12</strain>
    </source>
</reference>
<accession>A0ABV0GJ73</accession>
<evidence type="ECO:0000256" key="2">
    <source>
        <dbReference type="RuleBase" id="RU003750"/>
    </source>
</evidence>
<comment type="caution">
    <text evidence="4">The sequence shown here is derived from an EMBL/GenBank/DDBJ whole genome shotgun (WGS) entry which is preliminary data.</text>
</comment>